<feature type="domain" description="Spore germination GerAC-like C-terminal" evidence="9">
    <location>
        <begin position="220"/>
        <end position="385"/>
    </location>
</feature>
<keyword evidence="6" id="KW-0564">Palmitate</keyword>
<protein>
    <submittedName>
        <fullName evidence="11">Germination protein, Ger(X)C family</fullName>
    </submittedName>
</protein>
<comment type="similarity">
    <text evidence="2">Belongs to the GerABKC lipoprotein family.</text>
</comment>
<comment type="subcellular location">
    <subcellularLocation>
        <location evidence="1">Membrane</location>
        <topology evidence="1">Lipid-anchor</topology>
    </subcellularLocation>
</comment>
<dbReference type="Pfam" id="PF25198">
    <property type="entry name" value="Spore_GerAC_N"/>
    <property type="match status" value="1"/>
</dbReference>
<sequence>MNKQILLGLIISLLVLSGCAQKQEVDQLGIVILTAVDLDEKSGKYEVIVQMISPEKAGGGVKNQIWAASATGDTVMRAAKNLRAKIPKKIVWFHSNLIIIGEAVARQGLGKVIDFFARNQEIRYNSLFVVTEGKAANVLDTNPRFEDSLAQEIEGIYRNYKSWAGTYALNLKQMLVRLANKQYDEVTGRLTTYIPDVAPEGTYKQESLVKGTSKKTVAMSGMAIFKKGKLKGWFNRPETRGYLWITGEMKRGMLIGVRPMEKKKFSVDILEENTKLTPILSNGQIKFRLEIKAGVKISEQIKGINLTKHKNIAKTEKLIAEQIKDDIKAALEKAQYKYEADIFGYGPAIYRKYPEKWQKIKKEWHQIFPTVETNIKVKVTIKRLGMITKPIMMD</sequence>
<keyword evidence="7" id="KW-0449">Lipoprotein</keyword>
<dbReference type="PANTHER" id="PTHR35789:SF1">
    <property type="entry name" value="SPORE GERMINATION PROTEIN B3"/>
    <property type="match status" value="1"/>
</dbReference>
<dbReference type="Gene3D" id="3.30.300.210">
    <property type="entry name" value="Nutrient germinant receptor protein C, domain 3"/>
    <property type="match status" value="1"/>
</dbReference>
<dbReference type="HOGENOM" id="CLU_051140_0_0_9"/>
<evidence type="ECO:0000256" key="4">
    <source>
        <dbReference type="ARBA" id="ARBA00022729"/>
    </source>
</evidence>
<dbReference type="GO" id="GO:0016020">
    <property type="term" value="C:membrane"/>
    <property type="evidence" value="ECO:0007669"/>
    <property type="project" value="UniProtKB-SubCell"/>
</dbReference>
<proteinExistence type="inferred from homology"/>
<evidence type="ECO:0000259" key="10">
    <source>
        <dbReference type="Pfam" id="PF25198"/>
    </source>
</evidence>
<dbReference type="KEGG" id="hhl:Halha_2559"/>
<feature type="domain" description="Spore germination protein N-terminal" evidence="10">
    <location>
        <begin position="22"/>
        <end position="187"/>
    </location>
</feature>
<feature type="chain" id="PRO_5039243549" evidence="8">
    <location>
        <begin position="23"/>
        <end position="394"/>
    </location>
</feature>
<dbReference type="GO" id="GO:0009847">
    <property type="term" value="P:spore germination"/>
    <property type="evidence" value="ECO:0007669"/>
    <property type="project" value="InterPro"/>
</dbReference>
<dbReference type="Pfam" id="PF05504">
    <property type="entry name" value="Spore_GerAC"/>
    <property type="match status" value="1"/>
</dbReference>
<name>L0KEE6_HALHC</name>
<dbReference type="AlphaFoldDB" id="L0KEE6"/>
<keyword evidence="12" id="KW-1185">Reference proteome</keyword>
<gene>
    <name evidence="11" type="ordered locus">Halha_2559</name>
</gene>
<evidence type="ECO:0000256" key="8">
    <source>
        <dbReference type="SAM" id="SignalP"/>
    </source>
</evidence>
<dbReference type="Proteomes" id="UP000010880">
    <property type="component" value="Chromosome"/>
</dbReference>
<evidence type="ECO:0000256" key="5">
    <source>
        <dbReference type="ARBA" id="ARBA00023136"/>
    </source>
</evidence>
<dbReference type="eggNOG" id="ENOG5032SFU">
    <property type="taxonomic scope" value="Bacteria"/>
</dbReference>
<evidence type="ECO:0000313" key="12">
    <source>
        <dbReference type="Proteomes" id="UP000010880"/>
    </source>
</evidence>
<evidence type="ECO:0000313" key="11">
    <source>
        <dbReference type="EMBL" id="AGB42433.1"/>
    </source>
</evidence>
<evidence type="ECO:0000256" key="3">
    <source>
        <dbReference type="ARBA" id="ARBA00022544"/>
    </source>
</evidence>
<organism evidence="11 12">
    <name type="scientific">Halobacteroides halobius (strain ATCC 35273 / DSM 5150 / MD-1)</name>
    <dbReference type="NCBI Taxonomy" id="748449"/>
    <lineage>
        <taxon>Bacteria</taxon>
        <taxon>Bacillati</taxon>
        <taxon>Bacillota</taxon>
        <taxon>Clostridia</taxon>
        <taxon>Halanaerobiales</taxon>
        <taxon>Halobacteroidaceae</taxon>
        <taxon>Halobacteroides</taxon>
    </lineage>
</organism>
<dbReference type="PROSITE" id="PS51257">
    <property type="entry name" value="PROKAR_LIPOPROTEIN"/>
    <property type="match status" value="1"/>
</dbReference>
<evidence type="ECO:0000256" key="6">
    <source>
        <dbReference type="ARBA" id="ARBA00023139"/>
    </source>
</evidence>
<dbReference type="EMBL" id="CP003359">
    <property type="protein sequence ID" value="AGB42433.1"/>
    <property type="molecule type" value="Genomic_DNA"/>
</dbReference>
<dbReference type="STRING" id="748449.Halha_2559"/>
<dbReference type="PANTHER" id="PTHR35789">
    <property type="entry name" value="SPORE GERMINATION PROTEIN B3"/>
    <property type="match status" value="1"/>
</dbReference>
<dbReference type="RefSeq" id="WP_015328145.1">
    <property type="nucleotide sequence ID" value="NC_019978.1"/>
</dbReference>
<dbReference type="InterPro" id="IPR057336">
    <property type="entry name" value="GerAC_N"/>
</dbReference>
<dbReference type="InterPro" id="IPR008844">
    <property type="entry name" value="Spore_GerAC-like"/>
</dbReference>
<dbReference type="InterPro" id="IPR038501">
    <property type="entry name" value="Spore_GerAC_C_sf"/>
</dbReference>
<evidence type="ECO:0000256" key="2">
    <source>
        <dbReference type="ARBA" id="ARBA00007886"/>
    </source>
</evidence>
<dbReference type="InterPro" id="IPR046953">
    <property type="entry name" value="Spore_GerAC-like_C"/>
</dbReference>
<keyword evidence="4 8" id="KW-0732">Signal</keyword>
<dbReference type="NCBIfam" id="TIGR02887">
    <property type="entry name" value="spore_ger_x_C"/>
    <property type="match status" value="1"/>
</dbReference>
<evidence type="ECO:0000256" key="1">
    <source>
        <dbReference type="ARBA" id="ARBA00004635"/>
    </source>
</evidence>
<reference evidence="12" key="1">
    <citation type="submission" date="2012-02" db="EMBL/GenBank/DDBJ databases">
        <title>The complete genome of Halobacteroides halobius DSM 5150.</title>
        <authorList>
            <person name="Lucas S."/>
            <person name="Copeland A."/>
            <person name="Lapidus A."/>
            <person name="Glavina del Rio T."/>
            <person name="Dalin E."/>
            <person name="Tice H."/>
            <person name="Bruce D."/>
            <person name="Goodwin L."/>
            <person name="Pitluck S."/>
            <person name="Peters L."/>
            <person name="Mikhailova N."/>
            <person name="Gu W."/>
            <person name="Kyrpides N."/>
            <person name="Mavromatis K."/>
            <person name="Ivanova N."/>
            <person name="Brettin T."/>
            <person name="Detter J.C."/>
            <person name="Han C."/>
            <person name="Larimer F."/>
            <person name="Land M."/>
            <person name="Hauser L."/>
            <person name="Markowitz V."/>
            <person name="Cheng J.-F."/>
            <person name="Hugenholtz P."/>
            <person name="Woyke T."/>
            <person name="Wu D."/>
            <person name="Tindall B."/>
            <person name="Pomrenke H."/>
            <person name="Brambilla E."/>
            <person name="Klenk H.-P."/>
            <person name="Eisen J.A."/>
        </authorList>
    </citation>
    <scope>NUCLEOTIDE SEQUENCE [LARGE SCALE GENOMIC DNA]</scope>
    <source>
        <strain evidence="12">ATCC 35273 / DSM 5150 / MD-1</strain>
    </source>
</reference>
<evidence type="ECO:0000259" key="9">
    <source>
        <dbReference type="Pfam" id="PF05504"/>
    </source>
</evidence>
<keyword evidence="3" id="KW-0309">Germination</keyword>
<accession>L0KEE6</accession>
<feature type="signal peptide" evidence="8">
    <location>
        <begin position="1"/>
        <end position="22"/>
    </location>
</feature>
<keyword evidence="5" id="KW-0472">Membrane</keyword>
<evidence type="ECO:0000256" key="7">
    <source>
        <dbReference type="ARBA" id="ARBA00023288"/>
    </source>
</evidence>
<dbReference type="OrthoDB" id="9816067at2"/>